<keyword evidence="2" id="KW-1185">Reference proteome</keyword>
<evidence type="ECO:0000313" key="1">
    <source>
        <dbReference type="EMBL" id="TAA19179.1"/>
    </source>
</evidence>
<gene>
    <name evidence="1" type="ORF">EA658_09895</name>
</gene>
<dbReference type="EMBL" id="SHME01000003">
    <property type="protein sequence ID" value="TAA19179.1"/>
    <property type="molecule type" value="Genomic_DNA"/>
</dbReference>
<dbReference type="RefSeq" id="WP_130528626.1">
    <property type="nucleotide sequence ID" value="NZ_SHMD01000001.1"/>
</dbReference>
<sequence>MVYYLPEQISSAEIAGAVAECLLEDLRVNGLGISGLPQIFIPSIMDRKAPFTVTLAWKVDAHGETVTRAFEMTMTEAKAAVKKFKAKTGYDRALFERVQKAIAKLEGLAGDRERHRTHWEPPAP</sequence>
<proteinExistence type="predicted"/>
<dbReference type="Proteomes" id="UP000293089">
    <property type="component" value="Unassembled WGS sequence"/>
</dbReference>
<organism evidence="1 2">
    <name type="scientific">Pseudoxanthomonas winnipegensis</name>
    <dbReference type="NCBI Taxonomy" id="2480810"/>
    <lineage>
        <taxon>Bacteria</taxon>
        <taxon>Pseudomonadati</taxon>
        <taxon>Pseudomonadota</taxon>
        <taxon>Gammaproteobacteria</taxon>
        <taxon>Lysobacterales</taxon>
        <taxon>Lysobacteraceae</taxon>
        <taxon>Pseudoxanthomonas</taxon>
    </lineage>
</organism>
<comment type="caution">
    <text evidence="1">The sequence shown here is derived from an EMBL/GenBank/DDBJ whole genome shotgun (WGS) entry which is preliminary data.</text>
</comment>
<name>A0ABY1WCV8_9GAMM</name>
<protein>
    <submittedName>
        <fullName evidence="1">Uncharacterized protein</fullName>
    </submittedName>
</protein>
<evidence type="ECO:0000313" key="2">
    <source>
        <dbReference type="Proteomes" id="UP000293089"/>
    </source>
</evidence>
<accession>A0ABY1WCV8</accession>
<reference evidence="1 2" key="1">
    <citation type="submission" date="2019-02" db="EMBL/GenBank/DDBJ databases">
        <title>WGS of Pseudoxanthomonas species novum from clinical isolates.</title>
        <authorList>
            <person name="Bernier A.-M."/>
            <person name="Bernard K."/>
            <person name="Vachon A."/>
        </authorList>
    </citation>
    <scope>NUCLEOTIDE SEQUENCE [LARGE SCALE GENOMIC DNA]</scope>
    <source>
        <strain evidence="2">NML 170316</strain>
    </source>
</reference>